<evidence type="ECO:0000313" key="6">
    <source>
        <dbReference type="EMBL" id="CAF9917090.1"/>
    </source>
</evidence>
<keyword evidence="7" id="KW-1185">Reference proteome</keyword>
<dbReference type="SMART" id="SM00360">
    <property type="entry name" value="RRM"/>
    <property type="match status" value="2"/>
</dbReference>
<dbReference type="OrthoDB" id="271725at2759"/>
<protein>
    <recommendedName>
        <fullName evidence="5">RRM domain-containing protein</fullName>
    </recommendedName>
</protein>
<gene>
    <name evidence="6" type="ORF">HETSPECPRED_003124</name>
</gene>
<evidence type="ECO:0000259" key="5">
    <source>
        <dbReference type="PROSITE" id="PS50102"/>
    </source>
</evidence>
<feature type="region of interest" description="Disordered" evidence="4">
    <location>
        <begin position="532"/>
        <end position="622"/>
    </location>
</feature>
<proteinExistence type="predicted"/>
<dbReference type="InterPro" id="IPR012677">
    <property type="entry name" value="Nucleotide-bd_a/b_plait_sf"/>
</dbReference>
<evidence type="ECO:0000256" key="1">
    <source>
        <dbReference type="ARBA" id="ARBA00022737"/>
    </source>
</evidence>
<evidence type="ECO:0000256" key="4">
    <source>
        <dbReference type="SAM" id="MobiDB-lite"/>
    </source>
</evidence>
<feature type="compositionally biased region" description="Polar residues" evidence="4">
    <location>
        <begin position="567"/>
        <end position="583"/>
    </location>
</feature>
<feature type="domain" description="RRM" evidence="5">
    <location>
        <begin position="366"/>
        <end position="450"/>
    </location>
</feature>
<dbReference type="AlphaFoldDB" id="A0A8H3IIR4"/>
<feature type="domain" description="RRM" evidence="5">
    <location>
        <begin position="278"/>
        <end position="375"/>
    </location>
</feature>
<evidence type="ECO:0000256" key="3">
    <source>
        <dbReference type="PROSITE-ProRule" id="PRU00176"/>
    </source>
</evidence>
<dbReference type="Proteomes" id="UP000664521">
    <property type="component" value="Unassembled WGS sequence"/>
</dbReference>
<feature type="region of interest" description="Disordered" evidence="4">
    <location>
        <begin position="153"/>
        <end position="186"/>
    </location>
</feature>
<name>A0A8H3IIR4_9LECA</name>
<accession>A0A8H3IIR4</accession>
<feature type="compositionally biased region" description="Polar residues" evidence="4">
    <location>
        <begin position="612"/>
        <end position="622"/>
    </location>
</feature>
<dbReference type="SUPFAM" id="SSF54928">
    <property type="entry name" value="RNA-binding domain, RBD"/>
    <property type="match status" value="2"/>
</dbReference>
<evidence type="ECO:0000256" key="2">
    <source>
        <dbReference type="ARBA" id="ARBA00022884"/>
    </source>
</evidence>
<dbReference type="Gene3D" id="3.30.70.330">
    <property type="match status" value="2"/>
</dbReference>
<keyword evidence="2 3" id="KW-0694">RNA-binding</keyword>
<feature type="compositionally biased region" description="Basic and acidic residues" evidence="4">
    <location>
        <begin position="590"/>
        <end position="602"/>
    </location>
</feature>
<dbReference type="InterPro" id="IPR035979">
    <property type="entry name" value="RBD_domain_sf"/>
</dbReference>
<comment type="caution">
    <text evidence="6">The sequence shown here is derived from an EMBL/GenBank/DDBJ whole genome shotgun (WGS) entry which is preliminary data.</text>
</comment>
<dbReference type="Pfam" id="PF00076">
    <property type="entry name" value="RRM_1"/>
    <property type="match status" value="2"/>
</dbReference>
<keyword evidence="1" id="KW-0677">Repeat</keyword>
<dbReference type="EMBL" id="CAJPDS010000019">
    <property type="protein sequence ID" value="CAF9917090.1"/>
    <property type="molecule type" value="Genomic_DNA"/>
</dbReference>
<dbReference type="GO" id="GO:0003723">
    <property type="term" value="F:RNA binding"/>
    <property type="evidence" value="ECO:0007669"/>
    <property type="project" value="UniProtKB-UniRule"/>
</dbReference>
<dbReference type="InterPro" id="IPR000504">
    <property type="entry name" value="RRM_dom"/>
</dbReference>
<sequence length="622" mass="68430">MAGSFMHGLGSPYRPNRYQSHGHFYAQTPPSSTDNLGYNPSAMSNLAQAFGATGLSGNVPMGVGKASNNTMGTNNVHLNSMLGMQSTSQPFYYEYPDSNMMLSSMATAQLPYAQYAGGYNMNYGQASFGGQQAFTGYGTFVNQDLPTNLRYGNYSTSQQVPNEVPDLAAPRRSSLSSNEESGPKTPFNLGNYAHGGYPTVYHGTDNSLSPWTEPSPAQLAENFHFDQIWKTPDGYIYVDYYAKTRENPKIPVAVPARQTKDSGRGTFNKILDNEHGTTNVYIRGLWPDTTDEILEKYGARFGDIVSCKAIIDLDKGSCKGFGFIMYHNYIDAENCIRCFYYLGYEAKYAKQSHNERLKNCADLDNNNLYVSNLPRSMTESELKALFTGVFPLFKVTSTKVLKDNQGISRGVGFVRFENHDICEQVLDHFSKNPIHIGEDDATLQLRYADSEAQKQLKRDSAAHRAFKADEYNREAFGPDSPFYGTTITPVYPSPLQTMVARSNGTWRRQNEVSPASHISSQLLSGVKLQPTVVPTSRSQQQNAPSVHPRDAGSANHESPCITAAGKRTNNSDIESNSGNTSDHLSNDAATKLESDGEPKLIIKVESAGMTDLSPSKSGMSKL</sequence>
<dbReference type="PROSITE" id="PS50102">
    <property type="entry name" value="RRM"/>
    <property type="match status" value="2"/>
</dbReference>
<dbReference type="PANTHER" id="PTHR24012">
    <property type="entry name" value="RNA BINDING PROTEIN"/>
    <property type="match status" value="1"/>
</dbReference>
<evidence type="ECO:0000313" key="7">
    <source>
        <dbReference type="Proteomes" id="UP000664521"/>
    </source>
</evidence>
<feature type="compositionally biased region" description="Polar residues" evidence="4">
    <location>
        <begin position="532"/>
        <end position="544"/>
    </location>
</feature>
<reference evidence="6" key="1">
    <citation type="submission" date="2021-03" db="EMBL/GenBank/DDBJ databases">
        <authorList>
            <person name="Tagirdzhanova G."/>
        </authorList>
    </citation>
    <scope>NUCLEOTIDE SEQUENCE</scope>
</reference>
<organism evidence="6 7">
    <name type="scientific">Heterodermia speciosa</name>
    <dbReference type="NCBI Taxonomy" id="116794"/>
    <lineage>
        <taxon>Eukaryota</taxon>
        <taxon>Fungi</taxon>
        <taxon>Dikarya</taxon>
        <taxon>Ascomycota</taxon>
        <taxon>Pezizomycotina</taxon>
        <taxon>Lecanoromycetes</taxon>
        <taxon>OSLEUM clade</taxon>
        <taxon>Lecanoromycetidae</taxon>
        <taxon>Caliciales</taxon>
        <taxon>Physciaceae</taxon>
        <taxon>Heterodermia</taxon>
    </lineage>
</organism>